<accession>F1L1E8</accession>
<dbReference type="PANTHER" id="PTHR24043">
    <property type="entry name" value="SCAVENGER RECEPTOR CLASS F"/>
    <property type="match status" value="1"/>
</dbReference>
<name>F1L1E8_ASCSU</name>
<keyword evidence="3" id="KW-0472">Membrane</keyword>
<evidence type="ECO:0000256" key="1">
    <source>
        <dbReference type="ARBA" id="ARBA00022536"/>
    </source>
</evidence>
<keyword evidence="1" id="KW-0245">EGF-like domain</keyword>
<feature type="transmembrane region" description="Helical" evidence="3">
    <location>
        <begin position="106"/>
        <end position="127"/>
    </location>
</feature>
<dbReference type="InterPro" id="IPR002049">
    <property type="entry name" value="LE_dom"/>
</dbReference>
<evidence type="ECO:0000256" key="2">
    <source>
        <dbReference type="SAM" id="MobiDB-lite"/>
    </source>
</evidence>
<dbReference type="EMBL" id="JI169528">
    <property type="protein sequence ID" value="ADY43952.1"/>
    <property type="molecule type" value="mRNA"/>
</dbReference>
<feature type="domain" description="Laminin EGF-like" evidence="4">
    <location>
        <begin position="22"/>
        <end position="62"/>
    </location>
</feature>
<dbReference type="GO" id="GO:0005044">
    <property type="term" value="F:scavenger receptor activity"/>
    <property type="evidence" value="ECO:0007669"/>
    <property type="project" value="InterPro"/>
</dbReference>
<dbReference type="InterPro" id="IPR042635">
    <property type="entry name" value="MEGF10/SREC1/2-like"/>
</dbReference>
<feature type="compositionally biased region" description="Basic and acidic residues" evidence="2">
    <location>
        <begin position="176"/>
        <end position="188"/>
    </location>
</feature>
<proteinExistence type="evidence at transcript level"/>
<sequence>MGKQCDEYCHEGKWGPDCKYECTCQLSSSTCQATTGKCICNAGFMGENCDQLCAEGYYGIDCKEICNCSDRVCDPTMGCCEINDQFCGMTRSLYQKSELESKLPHASLAVGGLLLLSLLLVTLVFYYRRKYMHERDPDTPTITYYPQEKYSEVDRSGNEFDNPLYKQTAANKERLQRGSAFKENHSDDTTLNGYTSIEDSYDVPSGEHEATSSNCRQESNRNTKLLHI</sequence>
<dbReference type="PANTHER" id="PTHR24043:SF8">
    <property type="entry name" value="EGF-LIKE DOMAIN-CONTAINING PROTEIN"/>
    <property type="match status" value="1"/>
</dbReference>
<reference evidence="5" key="1">
    <citation type="journal article" date="2011" name="Genome Res.">
        <title>Deep small RNA sequencing from the nematode Ascaris reveals conservation, functional diversification, and novel developmental profiles.</title>
        <authorList>
            <person name="Wang J."/>
            <person name="Czech B."/>
            <person name="Crunk A."/>
            <person name="Wallace A."/>
            <person name="Mitreva M."/>
            <person name="Hannon G.J."/>
            <person name="Davis R.E."/>
        </authorList>
    </citation>
    <scope>NUCLEOTIDE SEQUENCE</scope>
</reference>
<evidence type="ECO:0000259" key="4">
    <source>
        <dbReference type="SMART" id="SM00180"/>
    </source>
</evidence>
<feature type="compositionally biased region" description="Polar residues" evidence="2">
    <location>
        <begin position="189"/>
        <end position="198"/>
    </location>
</feature>
<dbReference type="SMART" id="SM00180">
    <property type="entry name" value="EGF_Lam"/>
    <property type="match status" value="1"/>
</dbReference>
<evidence type="ECO:0000313" key="5">
    <source>
        <dbReference type="EMBL" id="ADY43952.1"/>
    </source>
</evidence>
<keyword evidence="3" id="KW-1133">Transmembrane helix</keyword>
<dbReference type="Gene3D" id="2.170.300.10">
    <property type="entry name" value="Tie2 ligand-binding domain superfamily"/>
    <property type="match status" value="1"/>
</dbReference>
<keyword evidence="3" id="KW-0812">Transmembrane</keyword>
<dbReference type="AlphaFoldDB" id="F1L1E8"/>
<protein>
    <submittedName>
        <fullName evidence="5">Cell death abnormality protein 1</fullName>
    </submittedName>
</protein>
<feature type="compositionally biased region" description="Polar residues" evidence="2">
    <location>
        <begin position="211"/>
        <end position="228"/>
    </location>
</feature>
<dbReference type="Pfam" id="PF00053">
    <property type="entry name" value="EGF_laminin"/>
    <property type="match status" value="1"/>
</dbReference>
<organism evidence="5">
    <name type="scientific">Ascaris suum</name>
    <name type="common">Pig roundworm</name>
    <name type="synonym">Ascaris lumbricoides</name>
    <dbReference type="NCBI Taxonomy" id="6253"/>
    <lineage>
        <taxon>Eukaryota</taxon>
        <taxon>Metazoa</taxon>
        <taxon>Ecdysozoa</taxon>
        <taxon>Nematoda</taxon>
        <taxon>Chromadorea</taxon>
        <taxon>Rhabditida</taxon>
        <taxon>Spirurina</taxon>
        <taxon>Ascaridomorpha</taxon>
        <taxon>Ascaridoidea</taxon>
        <taxon>Ascarididae</taxon>
        <taxon>Ascaris</taxon>
    </lineage>
</organism>
<dbReference type="CDD" id="cd00055">
    <property type="entry name" value="EGF_Lam"/>
    <property type="match status" value="1"/>
</dbReference>
<feature type="region of interest" description="Disordered" evidence="2">
    <location>
        <begin position="176"/>
        <end position="228"/>
    </location>
</feature>
<evidence type="ECO:0000256" key="3">
    <source>
        <dbReference type="SAM" id="Phobius"/>
    </source>
</evidence>